<proteinExistence type="inferred from homology"/>
<dbReference type="EC" id="6.1.1.21" evidence="2"/>
<dbReference type="GO" id="GO:0004821">
    <property type="term" value="F:histidine-tRNA ligase activity"/>
    <property type="evidence" value="ECO:0007669"/>
    <property type="project" value="UniProtKB-EC"/>
</dbReference>
<evidence type="ECO:0000313" key="8">
    <source>
        <dbReference type="EMBL" id="GAH39628.1"/>
    </source>
</evidence>
<protein>
    <recommendedName>
        <fullName evidence="2">histidine--tRNA ligase</fullName>
        <ecNumber evidence="2">6.1.1.21</ecNumber>
    </recommendedName>
    <alternativeName>
        <fullName evidence="4">Histidyl-tRNA synthetase</fullName>
    </alternativeName>
</protein>
<dbReference type="InterPro" id="IPR045864">
    <property type="entry name" value="aa-tRNA-synth_II/BPL/LPL"/>
</dbReference>
<evidence type="ECO:0000256" key="3">
    <source>
        <dbReference type="ARBA" id="ARBA00022741"/>
    </source>
</evidence>
<feature type="domain" description="Class II Histidinyl-tRNA synthetase (HisRS)-like catalytic core" evidence="7">
    <location>
        <begin position="10"/>
        <end position="84"/>
    </location>
</feature>
<dbReference type="PANTHER" id="PTHR43707:SF1">
    <property type="entry name" value="HISTIDINE--TRNA LIGASE, MITOCHONDRIAL-RELATED"/>
    <property type="match status" value="1"/>
</dbReference>
<dbReference type="SUPFAM" id="SSF55681">
    <property type="entry name" value="Class II aaRS and biotin synthetases"/>
    <property type="match status" value="1"/>
</dbReference>
<dbReference type="GO" id="GO:0000166">
    <property type="term" value="F:nucleotide binding"/>
    <property type="evidence" value="ECO:0007669"/>
    <property type="project" value="UniProtKB-KW"/>
</dbReference>
<dbReference type="GO" id="GO:0006427">
    <property type="term" value="P:histidyl-tRNA aminoacylation"/>
    <property type="evidence" value="ECO:0007669"/>
    <property type="project" value="TreeGrafter"/>
</dbReference>
<gene>
    <name evidence="8" type="ORF">S03H2_11075</name>
</gene>
<dbReference type="Gene3D" id="3.40.50.800">
    <property type="entry name" value="Anticodon-binding domain"/>
    <property type="match status" value="1"/>
</dbReference>
<evidence type="ECO:0000256" key="4">
    <source>
        <dbReference type="ARBA" id="ARBA00030619"/>
    </source>
</evidence>
<dbReference type="GO" id="GO:0005737">
    <property type="term" value="C:cytoplasm"/>
    <property type="evidence" value="ECO:0007669"/>
    <property type="project" value="InterPro"/>
</dbReference>
<dbReference type="InterPro" id="IPR004516">
    <property type="entry name" value="HisRS/HisZ"/>
</dbReference>
<dbReference type="PANTHER" id="PTHR43707">
    <property type="entry name" value="HISTIDYL-TRNA SYNTHETASE"/>
    <property type="match status" value="1"/>
</dbReference>
<keyword evidence="3" id="KW-0547">Nucleotide-binding</keyword>
<evidence type="ECO:0000259" key="6">
    <source>
        <dbReference type="Pfam" id="PF03129"/>
    </source>
</evidence>
<comment type="catalytic activity">
    <reaction evidence="5">
        <text>tRNA(His) + L-histidine + ATP = L-histidyl-tRNA(His) + AMP + diphosphate + H(+)</text>
        <dbReference type="Rhea" id="RHEA:17313"/>
        <dbReference type="Rhea" id="RHEA-COMP:9665"/>
        <dbReference type="Rhea" id="RHEA-COMP:9689"/>
        <dbReference type="ChEBI" id="CHEBI:15378"/>
        <dbReference type="ChEBI" id="CHEBI:30616"/>
        <dbReference type="ChEBI" id="CHEBI:33019"/>
        <dbReference type="ChEBI" id="CHEBI:57595"/>
        <dbReference type="ChEBI" id="CHEBI:78442"/>
        <dbReference type="ChEBI" id="CHEBI:78527"/>
        <dbReference type="ChEBI" id="CHEBI:456215"/>
        <dbReference type="EC" id="6.1.1.21"/>
    </reaction>
</comment>
<reference evidence="8" key="1">
    <citation type="journal article" date="2014" name="Front. Microbiol.">
        <title>High frequency of phylogenetically diverse reductive dehalogenase-homologous genes in deep subseafloor sedimentary metagenomes.</title>
        <authorList>
            <person name="Kawai M."/>
            <person name="Futagami T."/>
            <person name="Toyoda A."/>
            <person name="Takaki Y."/>
            <person name="Nishi S."/>
            <person name="Hori S."/>
            <person name="Arai W."/>
            <person name="Tsubouchi T."/>
            <person name="Morono Y."/>
            <person name="Uchiyama I."/>
            <person name="Ito T."/>
            <person name="Fujiyama A."/>
            <person name="Inagaki F."/>
            <person name="Takami H."/>
        </authorList>
    </citation>
    <scope>NUCLEOTIDE SEQUENCE</scope>
    <source>
        <strain evidence="8">Expedition CK06-06</strain>
    </source>
</reference>
<dbReference type="Gene3D" id="3.30.930.10">
    <property type="entry name" value="Bira Bifunctional Protein, Domain 2"/>
    <property type="match status" value="1"/>
</dbReference>
<evidence type="ECO:0000256" key="1">
    <source>
        <dbReference type="ARBA" id="ARBA00008226"/>
    </source>
</evidence>
<feature type="domain" description="Anticodon-binding" evidence="6">
    <location>
        <begin position="105"/>
        <end position="192"/>
    </location>
</feature>
<comment type="similarity">
    <text evidence="1">Belongs to the class-II aminoacyl-tRNA synthetase family.</text>
</comment>
<sequence>MCSGCKRNFKEVLECLKILKIKYRIDKNLVRGFDYYTKTIFEIISEDLQSAQNALGGGGRYDNLISQLGGPEIPAIGFAVGIDRTMMLMKQLNLKFKKLARRSRVYLITMNKNCQIYSLEILKYLREMEVTCDINFSNKNLKKEIKWARDNNYNFIIIIGEDEINSGSLTIKDIKKFKQYKVDWKNQKDKIMEIIGANYYD</sequence>
<dbReference type="Pfam" id="PF03129">
    <property type="entry name" value="HGTP_anticodon"/>
    <property type="match status" value="1"/>
</dbReference>
<dbReference type="InterPro" id="IPR041715">
    <property type="entry name" value="HisRS-like_core"/>
</dbReference>
<dbReference type="SUPFAM" id="SSF52954">
    <property type="entry name" value="Class II aaRS ABD-related"/>
    <property type="match status" value="1"/>
</dbReference>
<accession>X1H2X9</accession>
<evidence type="ECO:0000259" key="7">
    <source>
        <dbReference type="Pfam" id="PF13393"/>
    </source>
</evidence>
<comment type="caution">
    <text evidence="8">The sequence shown here is derived from an EMBL/GenBank/DDBJ whole genome shotgun (WGS) entry which is preliminary data.</text>
</comment>
<dbReference type="InterPro" id="IPR004154">
    <property type="entry name" value="Anticodon-bd"/>
</dbReference>
<dbReference type="InterPro" id="IPR036621">
    <property type="entry name" value="Anticodon-bd_dom_sf"/>
</dbReference>
<organism evidence="8">
    <name type="scientific">marine sediment metagenome</name>
    <dbReference type="NCBI Taxonomy" id="412755"/>
    <lineage>
        <taxon>unclassified sequences</taxon>
        <taxon>metagenomes</taxon>
        <taxon>ecological metagenomes</taxon>
    </lineage>
</organism>
<dbReference type="AlphaFoldDB" id="X1H2X9"/>
<evidence type="ECO:0000256" key="2">
    <source>
        <dbReference type="ARBA" id="ARBA00012815"/>
    </source>
</evidence>
<dbReference type="EMBL" id="BARU01005663">
    <property type="protein sequence ID" value="GAH39628.1"/>
    <property type="molecule type" value="Genomic_DNA"/>
</dbReference>
<dbReference type="Pfam" id="PF13393">
    <property type="entry name" value="tRNA-synt_His"/>
    <property type="match status" value="1"/>
</dbReference>
<name>X1H2X9_9ZZZZ</name>
<evidence type="ECO:0000256" key="5">
    <source>
        <dbReference type="ARBA" id="ARBA00047639"/>
    </source>
</evidence>